<dbReference type="AlphaFoldDB" id="A0A370HV78"/>
<dbReference type="GO" id="GO:0005829">
    <property type="term" value="C:cytosol"/>
    <property type="evidence" value="ECO:0007669"/>
    <property type="project" value="TreeGrafter"/>
</dbReference>
<protein>
    <submittedName>
        <fullName evidence="5">AsnC family transcriptional regulator</fullName>
    </submittedName>
</protein>
<dbReference type="GO" id="GO:0043565">
    <property type="term" value="F:sequence-specific DNA binding"/>
    <property type="evidence" value="ECO:0007669"/>
    <property type="project" value="InterPro"/>
</dbReference>
<accession>A0A370HV78</accession>
<dbReference type="Gene3D" id="3.30.70.920">
    <property type="match status" value="1"/>
</dbReference>
<dbReference type="InterPro" id="IPR019885">
    <property type="entry name" value="Tscrpt_reg_HTH_AsnC-type_CS"/>
</dbReference>
<evidence type="ECO:0000313" key="5">
    <source>
        <dbReference type="EMBL" id="RDI62305.1"/>
    </source>
</evidence>
<keyword evidence="1" id="KW-0805">Transcription regulation</keyword>
<dbReference type="Proteomes" id="UP000254925">
    <property type="component" value="Unassembled WGS sequence"/>
</dbReference>
<dbReference type="PROSITE" id="PS50956">
    <property type="entry name" value="HTH_ASNC_2"/>
    <property type="match status" value="1"/>
</dbReference>
<dbReference type="InterPro" id="IPR011008">
    <property type="entry name" value="Dimeric_a/b-barrel"/>
</dbReference>
<dbReference type="InterPro" id="IPR019887">
    <property type="entry name" value="Tscrpt_reg_AsnC/Lrp_C"/>
</dbReference>
<dbReference type="PANTHER" id="PTHR30154">
    <property type="entry name" value="LEUCINE-RESPONSIVE REGULATORY PROTEIN"/>
    <property type="match status" value="1"/>
</dbReference>
<evidence type="ECO:0000313" key="6">
    <source>
        <dbReference type="Proteomes" id="UP000254925"/>
    </source>
</evidence>
<organism evidence="5 6">
    <name type="scientific">Microvirga subterranea</name>
    <dbReference type="NCBI Taxonomy" id="186651"/>
    <lineage>
        <taxon>Bacteria</taxon>
        <taxon>Pseudomonadati</taxon>
        <taxon>Pseudomonadota</taxon>
        <taxon>Alphaproteobacteria</taxon>
        <taxon>Hyphomicrobiales</taxon>
        <taxon>Methylobacteriaceae</taxon>
        <taxon>Microvirga</taxon>
    </lineage>
</organism>
<dbReference type="PANTHER" id="PTHR30154:SF51">
    <property type="entry name" value="ASNC-FAMILY TRANSCRIPTIONAL REGULATORY PROTEIN"/>
    <property type="match status" value="1"/>
</dbReference>
<keyword evidence="2" id="KW-0238">DNA-binding</keyword>
<dbReference type="PROSITE" id="PS00519">
    <property type="entry name" value="HTH_ASNC_1"/>
    <property type="match status" value="1"/>
</dbReference>
<dbReference type="InterPro" id="IPR019888">
    <property type="entry name" value="Tscrpt_reg_AsnC-like"/>
</dbReference>
<dbReference type="InterPro" id="IPR036388">
    <property type="entry name" value="WH-like_DNA-bd_sf"/>
</dbReference>
<dbReference type="SUPFAM" id="SSF54909">
    <property type="entry name" value="Dimeric alpha+beta barrel"/>
    <property type="match status" value="1"/>
</dbReference>
<comment type="caution">
    <text evidence="5">The sequence shown here is derived from an EMBL/GenBank/DDBJ whole genome shotgun (WGS) entry which is preliminary data.</text>
</comment>
<dbReference type="PRINTS" id="PR00033">
    <property type="entry name" value="HTHASNC"/>
</dbReference>
<dbReference type="Pfam" id="PF13404">
    <property type="entry name" value="HTH_AsnC-type"/>
    <property type="match status" value="1"/>
</dbReference>
<feature type="domain" description="HTH asnC-type" evidence="4">
    <location>
        <begin position="15"/>
        <end position="76"/>
    </location>
</feature>
<sequence length="160" mass="17415">MATAAKKLRNENHALDETDRALIAALAANARQSLADLARTVGLSGPSVAERLRRLEEAGPVTGYSVDLDHRALGYGLTAIVRIKPLPGQLHMVEKLLVESPEVIECDKVTGDDCYIARYVLRSIDELDPILDKIAQRAQTSTSIVKATPVKRRLPPLPEA</sequence>
<proteinExistence type="predicted"/>
<dbReference type="SUPFAM" id="SSF46785">
    <property type="entry name" value="Winged helix' DNA-binding domain"/>
    <property type="match status" value="1"/>
</dbReference>
<dbReference type="EMBL" id="QQBB01000001">
    <property type="protein sequence ID" value="RDI62305.1"/>
    <property type="molecule type" value="Genomic_DNA"/>
</dbReference>
<dbReference type="OrthoDB" id="166264at2"/>
<dbReference type="InterPro" id="IPR000485">
    <property type="entry name" value="AsnC-type_HTH_dom"/>
</dbReference>
<dbReference type="SMART" id="SM00344">
    <property type="entry name" value="HTH_ASNC"/>
    <property type="match status" value="1"/>
</dbReference>
<evidence type="ECO:0000256" key="3">
    <source>
        <dbReference type="ARBA" id="ARBA00023163"/>
    </source>
</evidence>
<reference evidence="5 6" key="1">
    <citation type="submission" date="2018-07" db="EMBL/GenBank/DDBJ databases">
        <title>Genomic Encyclopedia of Type Strains, Phase IV (KMG-IV): sequencing the most valuable type-strain genomes for metagenomic binning, comparative biology and taxonomic classification.</title>
        <authorList>
            <person name="Goeker M."/>
        </authorList>
    </citation>
    <scope>NUCLEOTIDE SEQUENCE [LARGE SCALE GENOMIC DNA]</scope>
    <source>
        <strain evidence="5 6">DSM 14364</strain>
    </source>
</reference>
<evidence type="ECO:0000259" key="4">
    <source>
        <dbReference type="PROSITE" id="PS50956"/>
    </source>
</evidence>
<dbReference type="InterPro" id="IPR036390">
    <property type="entry name" value="WH_DNA-bd_sf"/>
</dbReference>
<dbReference type="Gene3D" id="1.10.10.10">
    <property type="entry name" value="Winged helix-like DNA-binding domain superfamily/Winged helix DNA-binding domain"/>
    <property type="match status" value="1"/>
</dbReference>
<dbReference type="Pfam" id="PF01037">
    <property type="entry name" value="AsnC_trans_reg"/>
    <property type="match status" value="1"/>
</dbReference>
<gene>
    <name evidence="5" type="ORF">DES45_101573</name>
</gene>
<keyword evidence="3" id="KW-0804">Transcription</keyword>
<dbReference type="RefSeq" id="WP_114768435.1">
    <property type="nucleotide sequence ID" value="NZ_QQBB01000001.1"/>
</dbReference>
<evidence type="ECO:0000256" key="1">
    <source>
        <dbReference type="ARBA" id="ARBA00023015"/>
    </source>
</evidence>
<evidence type="ECO:0000256" key="2">
    <source>
        <dbReference type="ARBA" id="ARBA00023125"/>
    </source>
</evidence>
<name>A0A370HV78_9HYPH</name>
<dbReference type="GO" id="GO:0043200">
    <property type="term" value="P:response to amino acid"/>
    <property type="evidence" value="ECO:0007669"/>
    <property type="project" value="TreeGrafter"/>
</dbReference>
<keyword evidence="6" id="KW-1185">Reference proteome</keyword>